<dbReference type="EMBL" id="WUUU01000077">
    <property type="protein sequence ID" value="MXR21009.1"/>
    <property type="molecule type" value="Genomic_DNA"/>
</dbReference>
<keyword evidence="3" id="KW-1185">Reference proteome</keyword>
<dbReference type="Pfam" id="PF06510">
    <property type="entry name" value="DUF1102"/>
    <property type="match status" value="1"/>
</dbReference>
<proteinExistence type="predicted"/>
<dbReference type="RefSeq" id="WP_159526512.1">
    <property type="nucleotide sequence ID" value="NZ_WUUU01000077.1"/>
</dbReference>
<sequence>MQRRKFIVGMGALAAGGAAAIGTGAFSQMNSGERAVTVQVEDDANSFLALVPASDSDPNHHGHFAEQNGDKLEINVDGDNLTFPNGNGVNPNSEYYIDNVFKIQNHGPNGNPGTGEVAQWISSNTAGRVDFYWGGDPSDSAEGAANSKTTSPSDEVNVGMYIDASNLDSSDTISGEIVVSAEDTAN</sequence>
<evidence type="ECO:0000313" key="3">
    <source>
        <dbReference type="Proteomes" id="UP000471521"/>
    </source>
</evidence>
<dbReference type="OrthoDB" id="325417at2157"/>
<feature type="region of interest" description="Disordered" evidence="1">
    <location>
        <begin position="134"/>
        <end position="156"/>
    </location>
</feature>
<accession>A0A6B0STV4</accession>
<dbReference type="AlphaFoldDB" id="A0A6B0STV4"/>
<reference evidence="2 3" key="1">
    <citation type="submission" date="2019-12" db="EMBL/GenBank/DDBJ databases">
        <title>Isolation and characterization of three novel carbon monoxide-oxidizing members of Halobacteria from salione crusts and soils.</title>
        <authorList>
            <person name="Myers M.R."/>
            <person name="King G.M."/>
        </authorList>
    </citation>
    <scope>NUCLEOTIDE SEQUENCE [LARGE SCALE GENOMIC DNA]</scope>
    <source>
        <strain evidence="2 3">PCN9</strain>
    </source>
</reference>
<gene>
    <name evidence="2" type="ORF">GRX66_10485</name>
</gene>
<dbReference type="InterPro" id="IPR009482">
    <property type="entry name" value="DUF1102"/>
</dbReference>
<evidence type="ECO:0000313" key="2">
    <source>
        <dbReference type="EMBL" id="MXR21009.1"/>
    </source>
</evidence>
<protein>
    <submittedName>
        <fullName evidence="2">DUF1102 domain-containing protein</fullName>
    </submittedName>
</protein>
<organism evidence="2 3">
    <name type="scientific">Halobacterium bonnevillei</name>
    <dbReference type="NCBI Taxonomy" id="2692200"/>
    <lineage>
        <taxon>Archaea</taxon>
        <taxon>Methanobacteriati</taxon>
        <taxon>Methanobacteriota</taxon>
        <taxon>Stenosarchaea group</taxon>
        <taxon>Halobacteria</taxon>
        <taxon>Halobacteriales</taxon>
        <taxon>Halobacteriaceae</taxon>
        <taxon>Halobacterium</taxon>
    </lineage>
</organism>
<evidence type="ECO:0000256" key="1">
    <source>
        <dbReference type="SAM" id="MobiDB-lite"/>
    </source>
</evidence>
<dbReference type="Proteomes" id="UP000471521">
    <property type="component" value="Unassembled WGS sequence"/>
</dbReference>
<name>A0A6B0STV4_9EURY</name>
<comment type="caution">
    <text evidence="2">The sequence shown here is derived from an EMBL/GenBank/DDBJ whole genome shotgun (WGS) entry which is preliminary data.</text>
</comment>